<name>X0RX58_9ZZZZ</name>
<sequence length="328" mass="34814">MGQQVNVYRELKMFPGARISGQLGPLYDPGGRTYYVNNITGSATGQGDSWNDAMDEVSTAITASETYRALQATTNEYVRNTIVVQGTDTKYTGLADLGEEYNLIGLASPTGGRGWMADSTCGGVQLGNSTRHGLYDTDGDNTGVYIANIQFKAEGTTDSPSLPVFQTATLDQCCIEDCSFLIASAASRQPTDGILITTGANGSVFRRLHIGGTNAAPTSRTQDGMHISGTIFRNCLVESCILCAQEKAFHIPSGCIYGDGTMVWHNYMGALGHGSCAYGIYDANATAEGLGGHISYVHNFCDAGDPMSVAGEWTRCIMNYAASTVLSD</sequence>
<accession>X0RX58</accession>
<proteinExistence type="predicted"/>
<organism evidence="1">
    <name type="scientific">marine sediment metagenome</name>
    <dbReference type="NCBI Taxonomy" id="412755"/>
    <lineage>
        <taxon>unclassified sequences</taxon>
        <taxon>metagenomes</taxon>
        <taxon>ecological metagenomes</taxon>
    </lineage>
</organism>
<dbReference type="AlphaFoldDB" id="X0RX58"/>
<comment type="caution">
    <text evidence="1">The sequence shown here is derived from an EMBL/GenBank/DDBJ whole genome shotgun (WGS) entry which is preliminary data.</text>
</comment>
<dbReference type="EMBL" id="BARS01005437">
    <property type="protein sequence ID" value="GAF73404.1"/>
    <property type="molecule type" value="Genomic_DNA"/>
</dbReference>
<protein>
    <submittedName>
        <fullName evidence="1">Uncharacterized protein</fullName>
    </submittedName>
</protein>
<reference evidence="1" key="1">
    <citation type="journal article" date="2014" name="Front. Microbiol.">
        <title>High frequency of phylogenetically diverse reductive dehalogenase-homologous genes in deep subseafloor sedimentary metagenomes.</title>
        <authorList>
            <person name="Kawai M."/>
            <person name="Futagami T."/>
            <person name="Toyoda A."/>
            <person name="Takaki Y."/>
            <person name="Nishi S."/>
            <person name="Hori S."/>
            <person name="Arai W."/>
            <person name="Tsubouchi T."/>
            <person name="Morono Y."/>
            <person name="Uchiyama I."/>
            <person name="Ito T."/>
            <person name="Fujiyama A."/>
            <person name="Inagaki F."/>
            <person name="Takami H."/>
        </authorList>
    </citation>
    <scope>NUCLEOTIDE SEQUENCE</scope>
    <source>
        <strain evidence="1">Expedition CK06-06</strain>
    </source>
</reference>
<dbReference type="InterPro" id="IPR011050">
    <property type="entry name" value="Pectin_lyase_fold/virulence"/>
</dbReference>
<dbReference type="SUPFAM" id="SSF51126">
    <property type="entry name" value="Pectin lyase-like"/>
    <property type="match status" value="1"/>
</dbReference>
<evidence type="ECO:0000313" key="1">
    <source>
        <dbReference type="EMBL" id="GAF73404.1"/>
    </source>
</evidence>
<gene>
    <name evidence="1" type="ORF">S01H1_10664</name>
</gene>